<dbReference type="InterPro" id="IPR012910">
    <property type="entry name" value="Plug_dom"/>
</dbReference>
<evidence type="ECO:0000313" key="17">
    <source>
        <dbReference type="Proteomes" id="UP000189818"/>
    </source>
</evidence>
<dbReference type="SUPFAM" id="SSF56935">
    <property type="entry name" value="Porins"/>
    <property type="match status" value="1"/>
</dbReference>
<feature type="domain" description="TonB-dependent receptor plug" evidence="15">
    <location>
        <begin position="50"/>
        <end position="155"/>
    </location>
</feature>
<dbReference type="InterPro" id="IPR000531">
    <property type="entry name" value="Beta-barrel_TonB"/>
</dbReference>
<evidence type="ECO:0000256" key="10">
    <source>
        <dbReference type="ARBA" id="ARBA00023237"/>
    </source>
</evidence>
<protein>
    <submittedName>
        <fullName evidence="16">Iron complex outermembrane recepter protein</fullName>
    </submittedName>
</protein>
<keyword evidence="13" id="KW-0732">Signal</keyword>
<feature type="chain" id="PRO_5013318615" evidence="13">
    <location>
        <begin position="24"/>
        <end position="705"/>
    </location>
</feature>
<dbReference type="Pfam" id="PF00593">
    <property type="entry name" value="TonB_dep_Rec_b-barrel"/>
    <property type="match status" value="1"/>
</dbReference>
<evidence type="ECO:0000313" key="16">
    <source>
        <dbReference type="EMBL" id="SKB95517.1"/>
    </source>
</evidence>
<dbReference type="PANTHER" id="PTHR32552:SF81">
    <property type="entry name" value="TONB-DEPENDENT OUTER MEMBRANE RECEPTOR"/>
    <property type="match status" value="1"/>
</dbReference>
<feature type="domain" description="TonB-dependent receptor-like beta-barrel" evidence="14">
    <location>
        <begin position="236"/>
        <end position="670"/>
    </location>
</feature>
<dbReference type="Gene3D" id="2.40.170.20">
    <property type="entry name" value="TonB-dependent receptor, beta-barrel domain"/>
    <property type="match status" value="1"/>
</dbReference>
<evidence type="ECO:0000256" key="12">
    <source>
        <dbReference type="RuleBase" id="RU003357"/>
    </source>
</evidence>
<evidence type="ECO:0000256" key="1">
    <source>
        <dbReference type="ARBA" id="ARBA00004571"/>
    </source>
</evidence>
<dbReference type="GO" id="GO:0009279">
    <property type="term" value="C:cell outer membrane"/>
    <property type="evidence" value="ECO:0007669"/>
    <property type="project" value="UniProtKB-SubCell"/>
</dbReference>
<dbReference type="PANTHER" id="PTHR32552">
    <property type="entry name" value="FERRICHROME IRON RECEPTOR-RELATED"/>
    <property type="match status" value="1"/>
</dbReference>
<evidence type="ECO:0000259" key="14">
    <source>
        <dbReference type="Pfam" id="PF00593"/>
    </source>
</evidence>
<gene>
    <name evidence="16" type="ORF">SAMN06295920_109203</name>
</gene>
<feature type="signal peptide" evidence="13">
    <location>
        <begin position="1"/>
        <end position="23"/>
    </location>
</feature>
<dbReference type="CDD" id="cd01347">
    <property type="entry name" value="ligand_gated_channel"/>
    <property type="match status" value="1"/>
</dbReference>
<dbReference type="InterPro" id="IPR036942">
    <property type="entry name" value="Beta-barrel_TonB_sf"/>
</dbReference>
<proteinExistence type="inferred from homology"/>
<evidence type="ECO:0000256" key="3">
    <source>
        <dbReference type="ARBA" id="ARBA00022452"/>
    </source>
</evidence>
<evidence type="ECO:0000256" key="4">
    <source>
        <dbReference type="ARBA" id="ARBA00022496"/>
    </source>
</evidence>
<evidence type="ECO:0000256" key="7">
    <source>
        <dbReference type="ARBA" id="ARBA00023065"/>
    </source>
</evidence>
<name>A0A1T5FHC2_9SPHN</name>
<sequence length="705" mass="76679">MRTKYKMLFAAGLAALAAGTVQAQTTVAGGTEAGDQTDIVVTARMRSEKLKDIPDTITAFSAEVIARSNINNVKDFVALTPNVTLLPSFRQGVFNLTARGDSTPQGGDSPIVVNFDGVQAPALDLINQDLFDIERIEVLKGPQSALYGQGASAGAINIYTKAPGNDLEGFAKASYGNGDTYRLAAGVGGPIVPDHLFVRVAGFRRHSDGLIPNVTLGTKADFFSAYGVRARTVAVYGDFKADARIGYTDTKNGFAYETIIPYSTTDRIDPDVSDLKIRSNLPSRERTRLFSTSLKLDYALDAGTITSVTGYSRSRESGFGDLDFGPAQILTQHVGFRVRAFNSELRFTSDGSSALRYVVGAFFQKRRIFNIAQIPSYLDDGGPVPTRLDDPRLQGPFLLNGLDVTKSRSWALFANLIYKLTDRLELTLAARYDEDRRTAESLTAGPVSRSTKTFARLQPKASLAFHATPDALFYLTYGQGFRSGSFNPYLSVADRLIRAEVTDNYEAGTKLDLLDNSVSLNASLYHIKFSNRPYYYFLADGGNSSQNIVTIASATSDGVEIDLSARPVDGLTVQASYGVVLGRVKRFDATDMFIGNDLPDTPDYTMNASADYRLPVSSDVDALLHVGARRQGRIFYDLANRVATSPKTFVDARIALERGGWSLAGFVQNLTNERFLSNFTPTAAGIAFVQPNQPRAYGIELSAKF</sequence>
<keyword evidence="17" id="KW-1185">Reference proteome</keyword>
<keyword evidence="8 12" id="KW-0798">TonB box</keyword>
<keyword evidence="7" id="KW-0406">Ion transport</keyword>
<keyword evidence="9 11" id="KW-0472">Membrane</keyword>
<evidence type="ECO:0000256" key="13">
    <source>
        <dbReference type="SAM" id="SignalP"/>
    </source>
</evidence>
<dbReference type="EMBL" id="FUYM01000009">
    <property type="protein sequence ID" value="SKB95517.1"/>
    <property type="molecule type" value="Genomic_DNA"/>
</dbReference>
<evidence type="ECO:0000256" key="9">
    <source>
        <dbReference type="ARBA" id="ARBA00023136"/>
    </source>
</evidence>
<keyword evidence="5 11" id="KW-0812">Transmembrane</keyword>
<dbReference type="GO" id="GO:0006826">
    <property type="term" value="P:iron ion transport"/>
    <property type="evidence" value="ECO:0007669"/>
    <property type="project" value="UniProtKB-KW"/>
</dbReference>
<keyword evidence="10 11" id="KW-0998">Cell outer membrane</keyword>
<evidence type="ECO:0000259" key="15">
    <source>
        <dbReference type="Pfam" id="PF07715"/>
    </source>
</evidence>
<evidence type="ECO:0000256" key="6">
    <source>
        <dbReference type="ARBA" id="ARBA00023004"/>
    </source>
</evidence>
<dbReference type="OrthoDB" id="127311at2"/>
<dbReference type="PROSITE" id="PS52016">
    <property type="entry name" value="TONB_DEPENDENT_REC_3"/>
    <property type="match status" value="1"/>
</dbReference>
<reference evidence="17" key="1">
    <citation type="submission" date="2017-02" db="EMBL/GenBank/DDBJ databases">
        <authorList>
            <person name="Varghese N."/>
            <person name="Submissions S."/>
        </authorList>
    </citation>
    <scope>NUCLEOTIDE SEQUENCE [LARGE SCALE GENOMIC DNA]</scope>
    <source>
        <strain evidence="17">UM2</strain>
    </source>
</reference>
<accession>A0A1T5FHC2</accession>
<evidence type="ECO:0000256" key="11">
    <source>
        <dbReference type="PROSITE-ProRule" id="PRU01360"/>
    </source>
</evidence>
<comment type="similarity">
    <text evidence="11 12">Belongs to the TonB-dependent receptor family.</text>
</comment>
<comment type="subcellular location">
    <subcellularLocation>
        <location evidence="1 11">Cell outer membrane</location>
        <topology evidence="1 11">Multi-pass membrane protein</topology>
    </subcellularLocation>
</comment>
<dbReference type="InterPro" id="IPR039426">
    <property type="entry name" value="TonB-dep_rcpt-like"/>
</dbReference>
<dbReference type="Pfam" id="PF07715">
    <property type="entry name" value="Plug"/>
    <property type="match status" value="1"/>
</dbReference>
<keyword evidence="2 11" id="KW-0813">Transport</keyword>
<keyword evidence="3 11" id="KW-1134">Transmembrane beta strand</keyword>
<dbReference type="STRING" id="439228.SAMN06295920_109203"/>
<dbReference type="AlphaFoldDB" id="A0A1T5FHC2"/>
<evidence type="ECO:0000256" key="8">
    <source>
        <dbReference type="ARBA" id="ARBA00023077"/>
    </source>
</evidence>
<keyword evidence="6" id="KW-0408">Iron</keyword>
<evidence type="ECO:0000256" key="5">
    <source>
        <dbReference type="ARBA" id="ARBA00022692"/>
    </source>
</evidence>
<dbReference type="Proteomes" id="UP000189818">
    <property type="component" value="Unassembled WGS sequence"/>
</dbReference>
<keyword evidence="4" id="KW-0410">Iron transport</keyword>
<dbReference type="RefSeq" id="WP_079649783.1">
    <property type="nucleotide sequence ID" value="NZ_FUYM01000009.1"/>
</dbReference>
<organism evidence="16 17">
    <name type="scientific">Rhizorhabdus histidinilytica</name>
    <dbReference type="NCBI Taxonomy" id="439228"/>
    <lineage>
        <taxon>Bacteria</taxon>
        <taxon>Pseudomonadati</taxon>
        <taxon>Pseudomonadota</taxon>
        <taxon>Alphaproteobacteria</taxon>
        <taxon>Sphingomonadales</taxon>
        <taxon>Sphingomonadaceae</taxon>
        <taxon>Rhizorhabdus</taxon>
    </lineage>
</organism>
<evidence type="ECO:0000256" key="2">
    <source>
        <dbReference type="ARBA" id="ARBA00022448"/>
    </source>
</evidence>